<dbReference type="AlphaFoldDB" id="A0A1G2CWV1"/>
<comment type="caution">
    <text evidence="1">The sequence shown here is derived from an EMBL/GenBank/DDBJ whole genome shotgun (WGS) entry which is preliminary data.</text>
</comment>
<sequence>MMKWPFFIVLAISGGILWYLYTNLDNSALTSNGTATSGIQSVIAVTHSYQDGVHRFSGEIKLSHSCYSIDTQTVSDPKSEDRLVIKITTTDHFLERSTCAKFSTRYEFQVIAEAPKDVAYTLQVDGKELPIRTSNVDWNNPNAFFVNPR</sequence>
<evidence type="ECO:0000313" key="1">
    <source>
        <dbReference type="EMBL" id="OGZ05121.1"/>
    </source>
</evidence>
<accession>A0A1G2CWV1</accession>
<proteinExistence type="predicted"/>
<dbReference type="EMBL" id="MHLI01000015">
    <property type="protein sequence ID" value="OGZ05121.1"/>
    <property type="molecule type" value="Genomic_DNA"/>
</dbReference>
<organism evidence="1 2">
    <name type="scientific">Candidatus Lloydbacteria bacterium RIFCSPHIGHO2_01_FULL_49_22</name>
    <dbReference type="NCBI Taxonomy" id="1798658"/>
    <lineage>
        <taxon>Bacteria</taxon>
        <taxon>Candidatus Lloydiibacteriota</taxon>
    </lineage>
</organism>
<dbReference type="Proteomes" id="UP000177122">
    <property type="component" value="Unassembled WGS sequence"/>
</dbReference>
<gene>
    <name evidence="1" type="ORF">A2845_02250</name>
</gene>
<protein>
    <submittedName>
        <fullName evidence="1">Uncharacterized protein</fullName>
    </submittedName>
</protein>
<evidence type="ECO:0000313" key="2">
    <source>
        <dbReference type="Proteomes" id="UP000177122"/>
    </source>
</evidence>
<reference evidence="1 2" key="1">
    <citation type="journal article" date="2016" name="Nat. Commun.">
        <title>Thousands of microbial genomes shed light on interconnected biogeochemical processes in an aquifer system.</title>
        <authorList>
            <person name="Anantharaman K."/>
            <person name="Brown C.T."/>
            <person name="Hug L.A."/>
            <person name="Sharon I."/>
            <person name="Castelle C.J."/>
            <person name="Probst A.J."/>
            <person name="Thomas B.C."/>
            <person name="Singh A."/>
            <person name="Wilkins M.J."/>
            <person name="Karaoz U."/>
            <person name="Brodie E.L."/>
            <person name="Williams K.H."/>
            <person name="Hubbard S.S."/>
            <person name="Banfield J.F."/>
        </authorList>
    </citation>
    <scope>NUCLEOTIDE SEQUENCE [LARGE SCALE GENOMIC DNA]</scope>
</reference>
<name>A0A1G2CWV1_9BACT</name>